<keyword evidence="2" id="KW-1185">Reference proteome</keyword>
<accession>A0A4Y7SUK8</accession>
<protein>
    <submittedName>
        <fullName evidence="1">Uncharacterized protein</fullName>
    </submittedName>
</protein>
<sequence>MERLPLALKINPGLDGVYVEVLSRAQLLPHSHTIVSTVACVLSPTSITAMSALLGLSAYEIVRVLVVLQAILQVPGRDDAPVALFHTSVRDFVVDKVRSGVFHSPPSHHTYLTHRCLELLFGSDPSTNSECGRYALVYWSQHLEIAARSDDAFDLGSVTNSLWKPIIQDDSAEAHLRAQWAKRRPLRFLVSEGDWAIMKRNMRGADVAIRLKESANDSDTIARYYWHDEADKSQWLLARTDGYGRSCPPIVRVASSRPCSIQDLVQGFCVLLSAINIESRILYLAIRRGEDICINLEFSRTGSSSADERDRRYTPGGSQVEILGDLSVGHDEGIVSTEYIQSTPACRPESTRQAAGLSSQIPLGERSETATLIKNKKTTSKIGVHA</sequence>
<gene>
    <name evidence="1" type="ORF">FA13DRAFT_1796438</name>
</gene>
<dbReference type="EMBL" id="QPFP01000056">
    <property type="protein sequence ID" value="TEB25555.1"/>
    <property type="molecule type" value="Genomic_DNA"/>
</dbReference>
<evidence type="ECO:0000313" key="2">
    <source>
        <dbReference type="Proteomes" id="UP000298030"/>
    </source>
</evidence>
<reference evidence="1 2" key="1">
    <citation type="journal article" date="2019" name="Nat. Ecol. Evol.">
        <title>Megaphylogeny resolves global patterns of mushroom evolution.</title>
        <authorList>
            <person name="Varga T."/>
            <person name="Krizsan K."/>
            <person name="Foldi C."/>
            <person name="Dima B."/>
            <person name="Sanchez-Garcia M."/>
            <person name="Sanchez-Ramirez S."/>
            <person name="Szollosi G.J."/>
            <person name="Szarkandi J.G."/>
            <person name="Papp V."/>
            <person name="Albert L."/>
            <person name="Andreopoulos W."/>
            <person name="Angelini C."/>
            <person name="Antonin V."/>
            <person name="Barry K.W."/>
            <person name="Bougher N.L."/>
            <person name="Buchanan P."/>
            <person name="Buyck B."/>
            <person name="Bense V."/>
            <person name="Catcheside P."/>
            <person name="Chovatia M."/>
            <person name="Cooper J."/>
            <person name="Damon W."/>
            <person name="Desjardin D."/>
            <person name="Finy P."/>
            <person name="Geml J."/>
            <person name="Haridas S."/>
            <person name="Hughes K."/>
            <person name="Justo A."/>
            <person name="Karasinski D."/>
            <person name="Kautmanova I."/>
            <person name="Kiss B."/>
            <person name="Kocsube S."/>
            <person name="Kotiranta H."/>
            <person name="LaButti K.M."/>
            <person name="Lechner B.E."/>
            <person name="Liimatainen K."/>
            <person name="Lipzen A."/>
            <person name="Lukacs Z."/>
            <person name="Mihaltcheva S."/>
            <person name="Morgado L.N."/>
            <person name="Niskanen T."/>
            <person name="Noordeloos M.E."/>
            <person name="Ohm R.A."/>
            <person name="Ortiz-Santana B."/>
            <person name="Ovrebo C."/>
            <person name="Racz N."/>
            <person name="Riley R."/>
            <person name="Savchenko A."/>
            <person name="Shiryaev A."/>
            <person name="Soop K."/>
            <person name="Spirin V."/>
            <person name="Szebenyi C."/>
            <person name="Tomsovsky M."/>
            <person name="Tulloss R.E."/>
            <person name="Uehling J."/>
            <person name="Grigoriev I.V."/>
            <person name="Vagvolgyi C."/>
            <person name="Papp T."/>
            <person name="Martin F.M."/>
            <person name="Miettinen O."/>
            <person name="Hibbett D.S."/>
            <person name="Nagy L.G."/>
        </authorList>
    </citation>
    <scope>NUCLEOTIDE SEQUENCE [LARGE SCALE GENOMIC DNA]</scope>
    <source>
        <strain evidence="1 2">FP101781</strain>
    </source>
</reference>
<comment type="caution">
    <text evidence="1">The sequence shown here is derived from an EMBL/GenBank/DDBJ whole genome shotgun (WGS) entry which is preliminary data.</text>
</comment>
<dbReference type="AlphaFoldDB" id="A0A4Y7SUK8"/>
<name>A0A4Y7SUK8_COPMI</name>
<evidence type="ECO:0000313" key="1">
    <source>
        <dbReference type="EMBL" id="TEB25555.1"/>
    </source>
</evidence>
<proteinExistence type="predicted"/>
<organism evidence="1 2">
    <name type="scientific">Coprinellus micaceus</name>
    <name type="common">Glistening ink-cap mushroom</name>
    <name type="synonym">Coprinus micaceus</name>
    <dbReference type="NCBI Taxonomy" id="71717"/>
    <lineage>
        <taxon>Eukaryota</taxon>
        <taxon>Fungi</taxon>
        <taxon>Dikarya</taxon>
        <taxon>Basidiomycota</taxon>
        <taxon>Agaricomycotina</taxon>
        <taxon>Agaricomycetes</taxon>
        <taxon>Agaricomycetidae</taxon>
        <taxon>Agaricales</taxon>
        <taxon>Agaricineae</taxon>
        <taxon>Psathyrellaceae</taxon>
        <taxon>Coprinellus</taxon>
    </lineage>
</organism>
<dbReference type="OrthoDB" id="10450463at2759"/>
<dbReference type="Proteomes" id="UP000298030">
    <property type="component" value="Unassembled WGS sequence"/>
</dbReference>